<reference evidence="10" key="1">
    <citation type="journal article" date="2019" name="Int. J. Syst. Evol. Microbiol.">
        <title>The Global Catalogue of Microorganisms (GCM) 10K type strain sequencing project: providing services to taxonomists for standard genome sequencing and annotation.</title>
        <authorList>
            <consortium name="The Broad Institute Genomics Platform"/>
            <consortium name="The Broad Institute Genome Sequencing Center for Infectious Disease"/>
            <person name="Wu L."/>
            <person name="Ma J."/>
        </authorList>
    </citation>
    <scope>NUCLEOTIDE SEQUENCE [LARGE SCALE GENOMIC DNA]</scope>
    <source>
        <strain evidence="10">JCM 13244</strain>
    </source>
</reference>
<dbReference type="InterPro" id="IPR000515">
    <property type="entry name" value="MetI-like"/>
</dbReference>
<gene>
    <name evidence="9" type="ORF">GCM10009680_55830</name>
</gene>
<feature type="transmembrane region" description="Helical" evidence="7">
    <location>
        <begin position="38"/>
        <end position="59"/>
    </location>
</feature>
<evidence type="ECO:0000256" key="6">
    <source>
        <dbReference type="ARBA" id="ARBA00023136"/>
    </source>
</evidence>
<dbReference type="RefSeq" id="WP_211122399.1">
    <property type="nucleotide sequence ID" value="NZ_BAAALR010000063.1"/>
</dbReference>
<comment type="caution">
    <text evidence="9">The sequence shown here is derived from an EMBL/GenBank/DDBJ whole genome shotgun (WGS) entry which is preliminary data.</text>
</comment>
<protein>
    <submittedName>
        <fullName evidence="9">ABC transporter permease</fullName>
    </submittedName>
</protein>
<dbReference type="SUPFAM" id="SSF161098">
    <property type="entry name" value="MetI-like"/>
    <property type="match status" value="1"/>
</dbReference>
<dbReference type="InterPro" id="IPR025966">
    <property type="entry name" value="OppC_N"/>
</dbReference>
<keyword evidence="2 7" id="KW-0813">Transport</keyword>
<keyword evidence="5 7" id="KW-1133">Transmembrane helix</keyword>
<comment type="similarity">
    <text evidence="7">Belongs to the binding-protein-dependent transport system permease family.</text>
</comment>
<dbReference type="Pfam" id="PF12911">
    <property type="entry name" value="OppC_N"/>
    <property type="match status" value="1"/>
</dbReference>
<accession>A0ABP4UR03</accession>
<evidence type="ECO:0000313" key="9">
    <source>
        <dbReference type="EMBL" id="GAA1707889.1"/>
    </source>
</evidence>
<feature type="domain" description="ABC transmembrane type-1" evidence="8">
    <location>
        <begin position="96"/>
        <end position="285"/>
    </location>
</feature>
<feature type="transmembrane region" description="Helical" evidence="7">
    <location>
        <begin position="263"/>
        <end position="285"/>
    </location>
</feature>
<evidence type="ECO:0000256" key="3">
    <source>
        <dbReference type="ARBA" id="ARBA00022475"/>
    </source>
</evidence>
<feature type="transmembrane region" description="Helical" evidence="7">
    <location>
        <begin position="98"/>
        <end position="120"/>
    </location>
</feature>
<dbReference type="Proteomes" id="UP001499947">
    <property type="component" value="Unassembled WGS sequence"/>
</dbReference>
<sequence>MALSSSLPHSPVPATQRLARWTAASLHAVTGRHWTQRFGAVVLTLVLVTLLLTPWIAPFDPARQDLTQRLAGPSAQHWLGTDQLGRDILSRLMYGGRFSVSIAAVTLLISAVAGTVIGAFSARRGGIVDEVVMRTTDLLIAIPDVVVALFLIAAFGTGYGMLIAALTIVGWTPFARLMRGLALEINSREYIEAAEALGCSKPFIIFRHVIPNALRPVLSLGFLRFGHKLITVGGLSYLGLGVQPPDSDWGAMLLDAQPYMERVPLLVLAPGATIFVTALSVTLIGHGMDVERKRRTDAP</sequence>
<dbReference type="EMBL" id="BAAALR010000063">
    <property type="protein sequence ID" value="GAA1707889.1"/>
    <property type="molecule type" value="Genomic_DNA"/>
</dbReference>
<dbReference type="InterPro" id="IPR050366">
    <property type="entry name" value="BP-dependent_transpt_permease"/>
</dbReference>
<evidence type="ECO:0000256" key="7">
    <source>
        <dbReference type="RuleBase" id="RU363032"/>
    </source>
</evidence>
<feature type="transmembrane region" description="Helical" evidence="7">
    <location>
        <begin position="140"/>
        <end position="169"/>
    </location>
</feature>
<feature type="transmembrane region" description="Helical" evidence="7">
    <location>
        <begin position="225"/>
        <end position="243"/>
    </location>
</feature>
<keyword evidence="10" id="KW-1185">Reference proteome</keyword>
<organism evidence="9 10">
    <name type="scientific">Streptomyces yatensis</name>
    <dbReference type="NCBI Taxonomy" id="155177"/>
    <lineage>
        <taxon>Bacteria</taxon>
        <taxon>Bacillati</taxon>
        <taxon>Actinomycetota</taxon>
        <taxon>Actinomycetes</taxon>
        <taxon>Kitasatosporales</taxon>
        <taxon>Streptomycetaceae</taxon>
        <taxon>Streptomyces</taxon>
        <taxon>Streptomyces violaceusniger group</taxon>
    </lineage>
</organism>
<evidence type="ECO:0000256" key="2">
    <source>
        <dbReference type="ARBA" id="ARBA00022448"/>
    </source>
</evidence>
<keyword evidence="6 7" id="KW-0472">Membrane</keyword>
<dbReference type="CDD" id="cd06261">
    <property type="entry name" value="TM_PBP2"/>
    <property type="match status" value="1"/>
</dbReference>
<evidence type="ECO:0000313" key="10">
    <source>
        <dbReference type="Proteomes" id="UP001499947"/>
    </source>
</evidence>
<dbReference type="InterPro" id="IPR035906">
    <property type="entry name" value="MetI-like_sf"/>
</dbReference>
<proteinExistence type="inferred from homology"/>
<evidence type="ECO:0000256" key="4">
    <source>
        <dbReference type="ARBA" id="ARBA00022692"/>
    </source>
</evidence>
<comment type="subcellular location">
    <subcellularLocation>
        <location evidence="1 7">Cell membrane</location>
        <topology evidence="1 7">Multi-pass membrane protein</topology>
    </subcellularLocation>
</comment>
<dbReference type="PROSITE" id="PS50928">
    <property type="entry name" value="ABC_TM1"/>
    <property type="match status" value="1"/>
</dbReference>
<dbReference type="Gene3D" id="1.10.3720.10">
    <property type="entry name" value="MetI-like"/>
    <property type="match status" value="1"/>
</dbReference>
<keyword evidence="3" id="KW-1003">Cell membrane</keyword>
<dbReference type="PANTHER" id="PTHR43386">
    <property type="entry name" value="OLIGOPEPTIDE TRANSPORT SYSTEM PERMEASE PROTEIN APPC"/>
    <property type="match status" value="1"/>
</dbReference>
<dbReference type="Pfam" id="PF00528">
    <property type="entry name" value="BPD_transp_1"/>
    <property type="match status" value="1"/>
</dbReference>
<evidence type="ECO:0000259" key="8">
    <source>
        <dbReference type="PROSITE" id="PS50928"/>
    </source>
</evidence>
<evidence type="ECO:0000256" key="5">
    <source>
        <dbReference type="ARBA" id="ARBA00022989"/>
    </source>
</evidence>
<dbReference type="PANTHER" id="PTHR43386:SF25">
    <property type="entry name" value="PEPTIDE ABC TRANSPORTER PERMEASE PROTEIN"/>
    <property type="match status" value="1"/>
</dbReference>
<evidence type="ECO:0000256" key="1">
    <source>
        <dbReference type="ARBA" id="ARBA00004651"/>
    </source>
</evidence>
<keyword evidence="4 7" id="KW-0812">Transmembrane</keyword>
<name>A0ABP4UR03_9ACTN</name>